<name>A0A0S4XQ67_9BACT</name>
<dbReference type="InterPro" id="IPR040423">
    <property type="entry name" value="PEA_transferase"/>
</dbReference>
<feature type="transmembrane region" description="Helical" evidence="8">
    <location>
        <begin position="31"/>
        <end position="57"/>
    </location>
</feature>
<dbReference type="InterPro" id="IPR000917">
    <property type="entry name" value="Sulfatase_N"/>
</dbReference>
<reference evidence="11" key="1">
    <citation type="submission" date="2015-11" db="EMBL/GenBank/DDBJ databases">
        <authorList>
            <person name="Zhang Y."/>
            <person name="Guo Z."/>
        </authorList>
    </citation>
    <scope>NUCLEOTIDE SEQUENCE</scope>
    <source>
        <strain evidence="11">BN30871</strain>
    </source>
</reference>
<dbReference type="Gene3D" id="3.40.720.10">
    <property type="entry name" value="Alkaline Phosphatase, subunit A"/>
    <property type="match status" value="1"/>
</dbReference>
<evidence type="ECO:0000256" key="3">
    <source>
        <dbReference type="ARBA" id="ARBA00022519"/>
    </source>
</evidence>
<dbReference type="AlphaFoldDB" id="A0A0S4XQ67"/>
<keyword evidence="11" id="KW-0378">Hydrolase</keyword>
<evidence type="ECO:0000313" key="11">
    <source>
        <dbReference type="EMBL" id="CUV66120.1"/>
    </source>
</evidence>
<dbReference type="InterPro" id="IPR012549">
    <property type="entry name" value="EptA-like_N"/>
</dbReference>
<feature type="domain" description="Sulfatase N-terminal" evidence="9">
    <location>
        <begin position="225"/>
        <end position="513"/>
    </location>
</feature>
<dbReference type="GO" id="GO:0009244">
    <property type="term" value="P:lipopolysaccharide core region biosynthetic process"/>
    <property type="evidence" value="ECO:0007669"/>
    <property type="project" value="TreeGrafter"/>
</dbReference>
<sequence length="529" mass="60421">MKFTQNRLIFITSLFFVLFYNFSFFSNTLKVYPLAFSNAGFLISLAVVLWAVTVFVLELLSYKRTIKPLLIFLLFASSFAAYFMDTYGVIIDDGMLINAVQTNAEESLGLLSIKLVLYILFLGILPAIFVYKVKINYQSIKKELISKMIAIFVMLCVIGLSVFAFSGHYASFFREHKPLRQHTNPTFWIYSVGELTKSLLKNQNKEVVKIGLDAKIEENSTRKKVVIMVVGEAARWDHFSLNGYAKETNPMLKKEDIINLSNVSSCGTSTAYSVPCMFSYKTRKEFDIDDAPYEENVLDVLKHTGKIAIIWRDNNSNSKDVAQNIGEQDYRTNKNNTICDSECRDEGMLVGLDKFIEQNKDKDILIVLHQMGNHGPEYYKRYPKAFEKFAPTCKTNQLENCKKEELVNAYDNAILYTDAFLSKTINFLKTYDTSHDTSMIYMSDHGESLGENGVYLHGMPYVMAPEAQKHVGAILWFGDKTKKTIPYQKIVQNAKKEYSQDNLFHTLLGIFGVKTSIYDKNMDVINANK</sequence>
<feature type="transmembrane region" description="Helical" evidence="8">
    <location>
        <begin position="111"/>
        <end position="132"/>
    </location>
</feature>
<keyword evidence="6 8" id="KW-1133">Transmembrane helix</keyword>
<dbReference type="EMBL" id="FAXN01000063">
    <property type="protein sequence ID" value="CUV66120.1"/>
    <property type="molecule type" value="Genomic_DNA"/>
</dbReference>
<keyword evidence="7 8" id="KW-0472">Membrane</keyword>
<dbReference type="CDD" id="cd16017">
    <property type="entry name" value="LptA"/>
    <property type="match status" value="1"/>
</dbReference>
<dbReference type="NCBIfam" id="NF028537">
    <property type="entry name" value="P_eth_NH2_trans"/>
    <property type="match status" value="1"/>
</dbReference>
<keyword evidence="4" id="KW-0808">Transferase</keyword>
<keyword evidence="2" id="KW-1003">Cell membrane</keyword>
<organism evidence="11">
    <name type="scientific">Sulfurovum sp. enrichment culture clone C5</name>
    <dbReference type="NCBI Taxonomy" id="497650"/>
    <lineage>
        <taxon>Bacteria</taxon>
        <taxon>Pseudomonadati</taxon>
        <taxon>Campylobacterota</taxon>
        <taxon>Epsilonproteobacteria</taxon>
        <taxon>Campylobacterales</taxon>
        <taxon>Sulfurovaceae</taxon>
        <taxon>Sulfurovum</taxon>
        <taxon>environmental samples</taxon>
    </lineage>
</organism>
<proteinExistence type="predicted"/>
<keyword evidence="3" id="KW-0997">Cell inner membrane</keyword>
<evidence type="ECO:0000256" key="6">
    <source>
        <dbReference type="ARBA" id="ARBA00022989"/>
    </source>
</evidence>
<evidence type="ECO:0000256" key="2">
    <source>
        <dbReference type="ARBA" id="ARBA00022475"/>
    </source>
</evidence>
<dbReference type="EC" id="3.1.6.-" evidence="11"/>
<dbReference type="GO" id="GO:0016787">
    <property type="term" value="F:hydrolase activity"/>
    <property type="evidence" value="ECO:0007669"/>
    <property type="project" value="UniProtKB-KW"/>
</dbReference>
<protein>
    <submittedName>
        <fullName evidence="11">Sulfatase</fullName>
        <ecNumber evidence="11">3.1.6.-</ecNumber>
    </submittedName>
</protein>
<dbReference type="InterPro" id="IPR058130">
    <property type="entry name" value="PEA_transf_C"/>
</dbReference>
<dbReference type="InterPro" id="IPR017850">
    <property type="entry name" value="Alkaline_phosphatase_core_sf"/>
</dbReference>
<evidence type="ECO:0000256" key="5">
    <source>
        <dbReference type="ARBA" id="ARBA00022692"/>
    </source>
</evidence>
<dbReference type="GO" id="GO:0005886">
    <property type="term" value="C:plasma membrane"/>
    <property type="evidence" value="ECO:0007669"/>
    <property type="project" value="UniProtKB-SubCell"/>
</dbReference>
<dbReference type="PANTHER" id="PTHR30443:SF0">
    <property type="entry name" value="PHOSPHOETHANOLAMINE TRANSFERASE EPTA"/>
    <property type="match status" value="1"/>
</dbReference>
<evidence type="ECO:0000256" key="4">
    <source>
        <dbReference type="ARBA" id="ARBA00022679"/>
    </source>
</evidence>
<evidence type="ECO:0000256" key="7">
    <source>
        <dbReference type="ARBA" id="ARBA00023136"/>
    </source>
</evidence>
<dbReference type="PANTHER" id="PTHR30443">
    <property type="entry name" value="INNER MEMBRANE PROTEIN"/>
    <property type="match status" value="1"/>
</dbReference>
<keyword evidence="5 8" id="KW-0812">Transmembrane</keyword>
<feature type="domain" description="Phosphoethanolamine transferase N-terminal" evidence="10">
    <location>
        <begin position="49"/>
        <end position="197"/>
    </location>
</feature>
<dbReference type="GO" id="GO:0016776">
    <property type="term" value="F:phosphotransferase activity, phosphate group as acceptor"/>
    <property type="evidence" value="ECO:0007669"/>
    <property type="project" value="TreeGrafter"/>
</dbReference>
<comment type="subcellular location">
    <subcellularLocation>
        <location evidence="1">Cell inner membrane</location>
        <topology evidence="1">Multi-pass membrane protein</topology>
    </subcellularLocation>
</comment>
<evidence type="ECO:0000256" key="1">
    <source>
        <dbReference type="ARBA" id="ARBA00004429"/>
    </source>
</evidence>
<evidence type="ECO:0000256" key="8">
    <source>
        <dbReference type="SAM" id="Phobius"/>
    </source>
</evidence>
<feature type="transmembrane region" description="Helical" evidence="8">
    <location>
        <begin position="69"/>
        <end position="91"/>
    </location>
</feature>
<gene>
    <name evidence="11" type="ORF">BN3087_600017</name>
</gene>
<feature type="transmembrane region" description="Helical" evidence="8">
    <location>
        <begin position="144"/>
        <end position="165"/>
    </location>
</feature>
<feature type="transmembrane region" description="Helical" evidence="8">
    <location>
        <begin position="7"/>
        <end position="25"/>
    </location>
</feature>
<dbReference type="Pfam" id="PF00884">
    <property type="entry name" value="Sulfatase"/>
    <property type="match status" value="1"/>
</dbReference>
<dbReference type="SUPFAM" id="SSF53649">
    <property type="entry name" value="Alkaline phosphatase-like"/>
    <property type="match status" value="1"/>
</dbReference>
<accession>A0A0S4XQ67</accession>
<evidence type="ECO:0000259" key="9">
    <source>
        <dbReference type="Pfam" id="PF00884"/>
    </source>
</evidence>
<dbReference type="Pfam" id="PF08019">
    <property type="entry name" value="EptA_B_N"/>
    <property type="match status" value="1"/>
</dbReference>
<evidence type="ECO:0000259" key="10">
    <source>
        <dbReference type="Pfam" id="PF08019"/>
    </source>
</evidence>